<accession>D5GD27</accession>
<evidence type="ECO:0000256" key="1">
    <source>
        <dbReference type="SAM" id="MobiDB-lite"/>
    </source>
</evidence>
<dbReference type="Pfam" id="PF03909">
    <property type="entry name" value="BSD"/>
    <property type="match status" value="1"/>
</dbReference>
<feature type="domain" description="BSD" evidence="2">
    <location>
        <begin position="250"/>
        <end position="302"/>
    </location>
</feature>
<dbReference type="PROSITE" id="PS50858">
    <property type="entry name" value="BSD"/>
    <property type="match status" value="1"/>
</dbReference>
<dbReference type="HOGENOM" id="CLU_035242_0_0_1"/>
<feature type="compositionally biased region" description="Basic and acidic residues" evidence="1">
    <location>
        <begin position="132"/>
        <end position="143"/>
    </location>
</feature>
<keyword evidence="4" id="KW-1185">Reference proteome</keyword>
<dbReference type="GO" id="GO:0005737">
    <property type="term" value="C:cytoplasm"/>
    <property type="evidence" value="ECO:0007669"/>
    <property type="project" value="TreeGrafter"/>
</dbReference>
<dbReference type="AlphaFoldDB" id="D5GD27"/>
<dbReference type="PANTHER" id="PTHR16019:SF5">
    <property type="entry name" value="BSD DOMAIN-CONTAINING PROTEIN 1"/>
    <property type="match status" value="1"/>
</dbReference>
<reference evidence="3 4" key="1">
    <citation type="journal article" date="2010" name="Nature">
        <title>Perigord black truffle genome uncovers evolutionary origins and mechanisms of symbiosis.</title>
        <authorList>
            <person name="Martin F."/>
            <person name="Kohler A."/>
            <person name="Murat C."/>
            <person name="Balestrini R."/>
            <person name="Coutinho P.M."/>
            <person name="Jaillon O."/>
            <person name="Montanini B."/>
            <person name="Morin E."/>
            <person name="Noel B."/>
            <person name="Percudani R."/>
            <person name="Porcel B."/>
            <person name="Rubini A."/>
            <person name="Amicucci A."/>
            <person name="Amselem J."/>
            <person name="Anthouard V."/>
            <person name="Arcioni S."/>
            <person name="Artiguenave F."/>
            <person name="Aury J.M."/>
            <person name="Ballario P."/>
            <person name="Bolchi A."/>
            <person name="Brenna A."/>
            <person name="Brun A."/>
            <person name="Buee M."/>
            <person name="Cantarel B."/>
            <person name="Chevalier G."/>
            <person name="Couloux A."/>
            <person name="Da Silva C."/>
            <person name="Denoeud F."/>
            <person name="Duplessis S."/>
            <person name="Ghignone S."/>
            <person name="Hilselberger B."/>
            <person name="Iotti M."/>
            <person name="Marcais B."/>
            <person name="Mello A."/>
            <person name="Miranda M."/>
            <person name="Pacioni G."/>
            <person name="Quesneville H."/>
            <person name="Riccioni C."/>
            <person name="Ruotolo R."/>
            <person name="Splivallo R."/>
            <person name="Stocchi V."/>
            <person name="Tisserant E."/>
            <person name="Viscomi A.R."/>
            <person name="Zambonelli A."/>
            <person name="Zampieri E."/>
            <person name="Henrissat B."/>
            <person name="Lebrun M.H."/>
            <person name="Paolocci F."/>
            <person name="Bonfante P."/>
            <person name="Ottonello S."/>
            <person name="Wincker P."/>
        </authorList>
    </citation>
    <scope>NUCLEOTIDE SEQUENCE [LARGE SCALE GENOMIC DNA]</scope>
    <source>
        <strain evidence="3 4">Mel28</strain>
    </source>
</reference>
<name>D5GD27_TUBMM</name>
<dbReference type="InterPro" id="IPR005607">
    <property type="entry name" value="BSD_dom"/>
</dbReference>
<dbReference type="OMA" id="TYYEGAR"/>
<dbReference type="STRING" id="656061.D5GD27"/>
<feature type="compositionally biased region" description="Basic and acidic residues" evidence="1">
    <location>
        <begin position="359"/>
        <end position="369"/>
    </location>
</feature>
<feature type="compositionally biased region" description="Low complexity" evidence="1">
    <location>
        <begin position="336"/>
        <end position="352"/>
    </location>
</feature>
<feature type="compositionally biased region" description="Low complexity" evidence="1">
    <location>
        <begin position="389"/>
        <end position="412"/>
    </location>
</feature>
<dbReference type="EMBL" id="FN430137">
    <property type="protein sequence ID" value="CAZ82420.1"/>
    <property type="molecule type" value="Genomic_DNA"/>
</dbReference>
<dbReference type="RefSeq" id="XP_002838229.1">
    <property type="nucleotide sequence ID" value="XM_002838183.1"/>
</dbReference>
<dbReference type="SMART" id="SM00751">
    <property type="entry name" value="BSD"/>
    <property type="match status" value="1"/>
</dbReference>
<dbReference type="InParanoid" id="D5GD27"/>
<feature type="region of interest" description="Disordered" evidence="1">
    <location>
        <begin position="319"/>
        <end position="451"/>
    </location>
</feature>
<dbReference type="GeneID" id="9183883"/>
<gene>
    <name evidence="3" type="ORF">GSTUM_00000915001</name>
</gene>
<dbReference type="SUPFAM" id="SSF140383">
    <property type="entry name" value="BSD domain-like"/>
    <property type="match status" value="1"/>
</dbReference>
<feature type="compositionally biased region" description="Acidic residues" evidence="1">
    <location>
        <begin position="415"/>
        <end position="451"/>
    </location>
</feature>
<sequence length="451" mass="49674">MEIAYDHIQEEILAPEEHGKGKDAEKPSETLNDEFREAYKAVSISPWGWRLGSFLGTVKKQGESYYESSKKEYATVSEQATKGFSDLRTNIASRTRSLSITQALPQFTLDPLPGGEQKQEGETSKAGAEAAEGDKEKEKDKPQGEGLLSKLKKGAAQRISELEAAEARADEYLLKFGSNIGSFLSDAVTIAPPEDKVRADGSREVVFEAKGMDEGKRQIYTTRLDAQLHLLHSNHGLFRTGSDTDSFIVWVKDFNAEEHTNQIVVDLERYPELRNTMDVLVPDTVQYSDFWARYYFLRNELDMEEQKRKELLKGATLDEEEVGWDEDDDSDVEKPSAGNSKSAAAVAATAASTETLIPKQEHLKPKSSIDRTSQPDSESSYDVVSGAVSKAPSQAAGSPPAAKAIKASGATKASEDEDSEEDDDEEEGDDEEEDSEDGEGDDGSSEEEDWE</sequence>
<dbReference type="KEGG" id="tml:GSTUM_00000915001"/>
<dbReference type="PANTHER" id="PTHR16019">
    <property type="entry name" value="SYNAPSE-ASSOCIATED PROTEIN"/>
    <property type="match status" value="1"/>
</dbReference>
<evidence type="ECO:0000259" key="2">
    <source>
        <dbReference type="PROSITE" id="PS50858"/>
    </source>
</evidence>
<feature type="compositionally biased region" description="Polar residues" evidence="1">
    <location>
        <begin position="370"/>
        <end position="382"/>
    </location>
</feature>
<dbReference type="InterPro" id="IPR051494">
    <property type="entry name" value="BSD_domain-containing"/>
</dbReference>
<feature type="region of interest" description="Disordered" evidence="1">
    <location>
        <begin position="104"/>
        <end position="152"/>
    </location>
</feature>
<organism evidence="3 4">
    <name type="scientific">Tuber melanosporum (strain Mel28)</name>
    <name type="common">Perigord black truffle</name>
    <dbReference type="NCBI Taxonomy" id="656061"/>
    <lineage>
        <taxon>Eukaryota</taxon>
        <taxon>Fungi</taxon>
        <taxon>Dikarya</taxon>
        <taxon>Ascomycota</taxon>
        <taxon>Pezizomycotina</taxon>
        <taxon>Pezizomycetes</taxon>
        <taxon>Pezizales</taxon>
        <taxon>Tuberaceae</taxon>
        <taxon>Tuber</taxon>
    </lineage>
</organism>
<dbReference type="eggNOG" id="KOG2690">
    <property type="taxonomic scope" value="Eukaryota"/>
</dbReference>
<dbReference type="Gene3D" id="1.10.3970.10">
    <property type="entry name" value="BSD domain"/>
    <property type="match status" value="1"/>
</dbReference>
<dbReference type="Proteomes" id="UP000006911">
    <property type="component" value="Unassembled WGS sequence"/>
</dbReference>
<dbReference type="InterPro" id="IPR035925">
    <property type="entry name" value="BSD_dom_sf"/>
</dbReference>
<feature type="compositionally biased region" description="Acidic residues" evidence="1">
    <location>
        <begin position="319"/>
        <end position="331"/>
    </location>
</feature>
<evidence type="ECO:0000313" key="4">
    <source>
        <dbReference type="Proteomes" id="UP000006911"/>
    </source>
</evidence>
<proteinExistence type="predicted"/>
<evidence type="ECO:0000313" key="3">
    <source>
        <dbReference type="EMBL" id="CAZ82420.1"/>
    </source>
</evidence>
<protein>
    <submittedName>
        <fullName evidence="3">(Perigord truffle) hypothetical protein</fullName>
    </submittedName>
</protein>